<feature type="domain" description="Ig-like" evidence="4">
    <location>
        <begin position="386"/>
        <end position="483"/>
    </location>
</feature>
<dbReference type="PANTHER" id="PTHR45080">
    <property type="entry name" value="CONTACTIN 5"/>
    <property type="match status" value="1"/>
</dbReference>
<dbReference type="GO" id="GO:0008046">
    <property type="term" value="F:axon guidance receptor activity"/>
    <property type="evidence" value="ECO:0007669"/>
    <property type="project" value="TreeGrafter"/>
</dbReference>
<dbReference type="InterPro" id="IPR013098">
    <property type="entry name" value="Ig_I-set"/>
</dbReference>
<evidence type="ECO:0000256" key="3">
    <source>
        <dbReference type="ARBA" id="ARBA00023319"/>
    </source>
</evidence>
<dbReference type="KEGG" id="dpa:109536175"/>
<dbReference type="RefSeq" id="XP_019757835.1">
    <property type="nucleotide sequence ID" value="XM_019902276.2"/>
</dbReference>
<sequence>MSQKGVLPEDLVKEASRRKDGDQLFKPDENFKALMGDDEDTVAFVFQHVSSDDCTLTSVARTTRGILSFGAVVKGEIDHHVARENLEKSPVAERKPFRHWKPSLVVEKMNVVCSEGDQAMLQVQITGYPKPDMSCTFRDIPIKPSSKYKIYHENHEHILLLVIKDVHFEDAGVYTIMAENEIGFDSVDITLDVVRQKYPTIKSKIEDLSIGVDEIIVVPAEVDGLPKPQVQFLKEGKEIIQSEHIYVEENDPTYTLVLRNTNLKDTGVYSVVATNSLAQVSQFWGIYVYSKPKLLRKLCGDLEVSQDETVTIKAKIQAEPRATIKWFRNNVQLVGSRRLHIDDDDGFYLLQIRNIVIQDAGIYTFRAENAHGFVEDTVRIDVKKAPTILEAFDDALVLEQDVYHIIHTVEFAVKLEAFPLPEVKWFLDGEQLLDNTPEFTRFQTDDTIKLIVNEPTTDLSGEYLCRISNECGQAETSARLTVSCSPRIIVQLNDQKIDETLTLNLEVVVRGYPSPQFKWFRNSQELDPNERIQMGLETYGKMKYKIFCSVSDVTFAERGDYEVEVFNAFGSAKSRCFINVLTKPVILEAQMTDLVIKEGDDVTFTITAFSNPLPEATWLWEGTAINMNEKKDRNKLITSNNSTEFRLGIRRARMVDAGVYQCVLENCVGLTRYRAALAILRRKNDDI</sequence>
<dbReference type="EnsemblMetazoa" id="XM_019902275.1">
    <property type="protein sequence ID" value="XP_019757834.1"/>
    <property type="gene ID" value="LOC109536175"/>
</dbReference>
<dbReference type="Pfam" id="PF13927">
    <property type="entry name" value="Ig_3"/>
    <property type="match status" value="1"/>
</dbReference>
<dbReference type="SMART" id="SM00409">
    <property type="entry name" value="IG"/>
    <property type="match status" value="6"/>
</dbReference>
<evidence type="ECO:0000313" key="5">
    <source>
        <dbReference type="EnsemblMetazoa" id="XP_019757834.1"/>
    </source>
</evidence>
<dbReference type="PANTHER" id="PTHR45080:SF8">
    <property type="entry name" value="IG-LIKE DOMAIN-CONTAINING PROTEIN"/>
    <property type="match status" value="1"/>
</dbReference>
<keyword evidence="1" id="KW-0732">Signal</keyword>
<dbReference type="InterPro" id="IPR036179">
    <property type="entry name" value="Ig-like_dom_sf"/>
</dbReference>
<dbReference type="InterPro" id="IPR050958">
    <property type="entry name" value="Cell_Adh-Cytoskel_Orgn"/>
</dbReference>
<evidence type="ECO:0000256" key="2">
    <source>
        <dbReference type="ARBA" id="ARBA00023157"/>
    </source>
</evidence>
<keyword evidence="3" id="KW-0393">Immunoglobulin domain</keyword>
<dbReference type="InterPro" id="IPR013783">
    <property type="entry name" value="Ig-like_fold"/>
</dbReference>
<reference evidence="5" key="2">
    <citation type="submission" date="2024-08" db="UniProtKB">
        <authorList>
            <consortium name="EnsemblMetazoa"/>
        </authorList>
    </citation>
    <scope>IDENTIFICATION</scope>
</reference>
<dbReference type="AlphaFoldDB" id="A0AAR5P9S8"/>
<accession>A0AAR5P9S8</accession>
<protein>
    <recommendedName>
        <fullName evidence="4">Ig-like domain-containing protein</fullName>
    </recommendedName>
</protein>
<evidence type="ECO:0000313" key="6">
    <source>
        <dbReference type="Proteomes" id="UP000019118"/>
    </source>
</evidence>
<evidence type="ECO:0000259" key="4">
    <source>
        <dbReference type="PROSITE" id="PS50835"/>
    </source>
</evidence>
<dbReference type="GO" id="GO:0050808">
    <property type="term" value="P:synapse organization"/>
    <property type="evidence" value="ECO:0007669"/>
    <property type="project" value="TreeGrafter"/>
</dbReference>
<dbReference type="EnsemblMetazoa" id="XM_019902276.1">
    <property type="protein sequence ID" value="XP_019757835.1"/>
    <property type="gene ID" value="LOC109536175"/>
</dbReference>
<dbReference type="GeneID" id="109536175"/>
<proteinExistence type="predicted"/>
<dbReference type="InterPro" id="IPR003598">
    <property type="entry name" value="Ig_sub2"/>
</dbReference>
<dbReference type="PROSITE" id="PS50835">
    <property type="entry name" value="IG_LIKE"/>
    <property type="match status" value="3"/>
</dbReference>
<dbReference type="InterPro" id="IPR007110">
    <property type="entry name" value="Ig-like_dom"/>
</dbReference>
<dbReference type="GO" id="GO:0030424">
    <property type="term" value="C:axon"/>
    <property type="evidence" value="ECO:0007669"/>
    <property type="project" value="TreeGrafter"/>
</dbReference>
<dbReference type="GO" id="GO:0005886">
    <property type="term" value="C:plasma membrane"/>
    <property type="evidence" value="ECO:0007669"/>
    <property type="project" value="TreeGrafter"/>
</dbReference>
<organism evidence="5 6">
    <name type="scientific">Dendroctonus ponderosae</name>
    <name type="common">Mountain pine beetle</name>
    <dbReference type="NCBI Taxonomy" id="77166"/>
    <lineage>
        <taxon>Eukaryota</taxon>
        <taxon>Metazoa</taxon>
        <taxon>Ecdysozoa</taxon>
        <taxon>Arthropoda</taxon>
        <taxon>Hexapoda</taxon>
        <taxon>Insecta</taxon>
        <taxon>Pterygota</taxon>
        <taxon>Neoptera</taxon>
        <taxon>Endopterygota</taxon>
        <taxon>Coleoptera</taxon>
        <taxon>Polyphaga</taxon>
        <taxon>Cucujiformia</taxon>
        <taxon>Curculionidae</taxon>
        <taxon>Scolytinae</taxon>
        <taxon>Dendroctonus</taxon>
    </lineage>
</organism>
<dbReference type="FunFam" id="2.60.40.10:FF:000032">
    <property type="entry name" value="palladin isoform X1"/>
    <property type="match status" value="2"/>
</dbReference>
<dbReference type="Pfam" id="PF07679">
    <property type="entry name" value="I-set"/>
    <property type="match status" value="5"/>
</dbReference>
<keyword evidence="6" id="KW-1185">Reference proteome</keyword>
<keyword evidence="2" id="KW-1015">Disulfide bond</keyword>
<reference evidence="6" key="1">
    <citation type="journal article" date="2013" name="Genome Biol.">
        <title>Draft genome of the mountain pine beetle, Dendroctonus ponderosae Hopkins, a major forest pest.</title>
        <authorList>
            <person name="Keeling C.I."/>
            <person name="Yuen M.M."/>
            <person name="Liao N.Y."/>
            <person name="Docking T.R."/>
            <person name="Chan S.K."/>
            <person name="Taylor G.A."/>
            <person name="Palmquist D.L."/>
            <person name="Jackman S.D."/>
            <person name="Nguyen A."/>
            <person name="Li M."/>
            <person name="Henderson H."/>
            <person name="Janes J.K."/>
            <person name="Zhao Y."/>
            <person name="Pandoh P."/>
            <person name="Moore R."/>
            <person name="Sperling F.A."/>
            <person name="Huber D.P."/>
            <person name="Birol I."/>
            <person name="Jones S.J."/>
            <person name="Bohlmann J."/>
        </authorList>
    </citation>
    <scope>NUCLEOTIDE SEQUENCE</scope>
</reference>
<name>A0AAR5P9S8_DENPD</name>
<dbReference type="RefSeq" id="XP_019757834.1">
    <property type="nucleotide sequence ID" value="XM_019902275.2"/>
</dbReference>
<dbReference type="GO" id="GO:0043025">
    <property type="term" value="C:neuronal cell body"/>
    <property type="evidence" value="ECO:0007669"/>
    <property type="project" value="TreeGrafter"/>
</dbReference>
<dbReference type="GO" id="GO:0007156">
    <property type="term" value="P:homophilic cell adhesion via plasma membrane adhesion molecules"/>
    <property type="evidence" value="ECO:0007669"/>
    <property type="project" value="TreeGrafter"/>
</dbReference>
<dbReference type="SUPFAM" id="SSF48726">
    <property type="entry name" value="Immunoglobulin"/>
    <property type="match status" value="6"/>
</dbReference>
<feature type="domain" description="Ig-like" evidence="4">
    <location>
        <begin position="292"/>
        <end position="381"/>
    </location>
</feature>
<dbReference type="CDD" id="cd00096">
    <property type="entry name" value="Ig"/>
    <property type="match status" value="3"/>
</dbReference>
<dbReference type="Gene3D" id="2.60.40.10">
    <property type="entry name" value="Immunoglobulins"/>
    <property type="match status" value="6"/>
</dbReference>
<evidence type="ECO:0000256" key="1">
    <source>
        <dbReference type="ARBA" id="ARBA00022729"/>
    </source>
</evidence>
<dbReference type="InterPro" id="IPR003599">
    <property type="entry name" value="Ig_sub"/>
</dbReference>
<feature type="domain" description="Ig-like" evidence="4">
    <location>
        <begin position="584"/>
        <end position="678"/>
    </location>
</feature>
<dbReference type="SMART" id="SM00408">
    <property type="entry name" value="IGc2"/>
    <property type="match status" value="5"/>
</dbReference>
<dbReference type="Proteomes" id="UP000019118">
    <property type="component" value="Unassembled WGS sequence"/>
</dbReference>